<dbReference type="Proteomes" id="UP000232003">
    <property type="component" value="Chromosome"/>
</dbReference>
<keyword evidence="2" id="KW-1185">Reference proteome</keyword>
<gene>
    <name evidence="1" type="ORF">COO91_01956</name>
</gene>
<reference evidence="1 2" key="1">
    <citation type="submission" date="2017-11" db="EMBL/GenBank/DDBJ databases">
        <title>Complete genome of a free-living desiccation-tolerant cyanobacterium and its photosynthetic adaptation to extreme terrestrial habitat.</title>
        <authorList>
            <person name="Shang J."/>
        </authorList>
    </citation>
    <scope>NUCLEOTIDE SEQUENCE [LARGE SCALE GENOMIC DNA]</scope>
    <source>
        <strain evidence="1 2">CCNUN1</strain>
    </source>
</reference>
<dbReference type="KEGG" id="nfl:COO91_01956"/>
<organism evidence="1 2">
    <name type="scientific">Nostoc flagelliforme CCNUN1</name>
    <dbReference type="NCBI Taxonomy" id="2038116"/>
    <lineage>
        <taxon>Bacteria</taxon>
        <taxon>Bacillati</taxon>
        <taxon>Cyanobacteriota</taxon>
        <taxon>Cyanophyceae</taxon>
        <taxon>Nostocales</taxon>
        <taxon>Nostocaceae</taxon>
        <taxon>Nostoc</taxon>
    </lineage>
</organism>
<dbReference type="AlphaFoldDB" id="A0A2K8SKX0"/>
<proteinExistence type="predicted"/>
<dbReference type="EMBL" id="CP024785">
    <property type="protein sequence ID" value="AUB36057.1"/>
    <property type="molecule type" value="Genomic_DNA"/>
</dbReference>
<dbReference type="RefSeq" id="WP_100898080.1">
    <property type="nucleotide sequence ID" value="NZ_CAWNNC010000001.1"/>
</dbReference>
<evidence type="ECO:0000313" key="1">
    <source>
        <dbReference type="EMBL" id="AUB36057.1"/>
    </source>
</evidence>
<protein>
    <submittedName>
        <fullName evidence="1">Uncharacterized protein</fullName>
    </submittedName>
</protein>
<name>A0A2K8SKX0_9NOSO</name>
<sequence>MFSQSGLFDIYASYHRFGDRIAWDSETGKVYVGMQNKEASVAWEEYLLCDCILPAPLQLQPAEITCVVAIVKCRHELVGKCTQEEAIAAAALDFSKAPPTIDRPLSMFSRGSVVKVLFTWSGGFDKRIGKIAVVERVDTFCDRLEVSPKGSVSKLSLKPSWVVKIGEEELPPVTRWEIKDTCGWIEHHLFGDGKKSRFHVGKAQPKSYGRQVGIPEGMEFALFESGQMVEFFVELKDAKAKAEELL</sequence>
<accession>A0A2K8SKX0</accession>
<evidence type="ECO:0000313" key="2">
    <source>
        <dbReference type="Proteomes" id="UP000232003"/>
    </source>
</evidence>